<dbReference type="InterPro" id="IPR036942">
    <property type="entry name" value="Beta-barrel_TonB_sf"/>
</dbReference>
<dbReference type="Proteomes" id="UP000285794">
    <property type="component" value="Unassembled WGS sequence"/>
</dbReference>
<proteinExistence type="inferred from homology"/>
<evidence type="ECO:0000256" key="3">
    <source>
        <dbReference type="ARBA" id="ARBA00022452"/>
    </source>
</evidence>
<dbReference type="Gene3D" id="2.60.40.1120">
    <property type="entry name" value="Carboxypeptidase-like, regulatory domain"/>
    <property type="match status" value="1"/>
</dbReference>
<evidence type="ECO:0000256" key="7">
    <source>
        <dbReference type="PROSITE-ProRule" id="PRU01360"/>
    </source>
</evidence>
<dbReference type="SUPFAM" id="SSF56935">
    <property type="entry name" value="Porins"/>
    <property type="match status" value="1"/>
</dbReference>
<evidence type="ECO:0000256" key="5">
    <source>
        <dbReference type="ARBA" id="ARBA00023136"/>
    </source>
</evidence>
<feature type="domain" description="TonB-dependent receptor plug" evidence="9">
    <location>
        <begin position="115"/>
        <end position="222"/>
    </location>
</feature>
<keyword evidence="10" id="KW-0675">Receptor</keyword>
<feature type="chain" id="PRO_5019205723" evidence="8">
    <location>
        <begin position="22"/>
        <end position="1053"/>
    </location>
</feature>
<dbReference type="InterPro" id="IPR012910">
    <property type="entry name" value="Plug_dom"/>
</dbReference>
<accession>A0A425XXZ6</accession>
<dbReference type="Gene3D" id="2.170.130.10">
    <property type="entry name" value="TonB-dependent receptor, plug domain"/>
    <property type="match status" value="1"/>
</dbReference>
<keyword evidence="3 7" id="KW-1134">Transmembrane beta strand</keyword>
<reference evidence="10 11" key="1">
    <citation type="submission" date="2018-07" db="EMBL/GenBank/DDBJ databases">
        <title>Draft genome sequence of Ancylomarina sp. M1P.</title>
        <authorList>
            <person name="Yadav S."/>
            <person name="Villanueva L."/>
            <person name="Damste J.S.S."/>
        </authorList>
    </citation>
    <scope>NUCLEOTIDE SEQUENCE [LARGE SCALE GENOMIC DNA]</scope>
    <source>
        <strain evidence="10 11">M1P</strain>
    </source>
</reference>
<dbReference type="InterPro" id="IPR008969">
    <property type="entry name" value="CarboxyPept-like_regulatory"/>
</dbReference>
<organism evidence="10 11">
    <name type="scientific">Ancylomarina euxinus</name>
    <dbReference type="NCBI Taxonomy" id="2283627"/>
    <lineage>
        <taxon>Bacteria</taxon>
        <taxon>Pseudomonadati</taxon>
        <taxon>Bacteroidota</taxon>
        <taxon>Bacteroidia</taxon>
        <taxon>Marinilabiliales</taxon>
        <taxon>Marinifilaceae</taxon>
        <taxon>Ancylomarina</taxon>
    </lineage>
</organism>
<evidence type="ECO:0000256" key="2">
    <source>
        <dbReference type="ARBA" id="ARBA00022448"/>
    </source>
</evidence>
<protein>
    <submittedName>
        <fullName evidence="10">TonB-dependent receptor</fullName>
    </submittedName>
</protein>
<evidence type="ECO:0000313" key="11">
    <source>
        <dbReference type="Proteomes" id="UP000285794"/>
    </source>
</evidence>
<comment type="subcellular location">
    <subcellularLocation>
        <location evidence="1 7">Cell outer membrane</location>
        <topology evidence="1 7">Multi-pass membrane protein</topology>
    </subcellularLocation>
</comment>
<evidence type="ECO:0000259" key="9">
    <source>
        <dbReference type="Pfam" id="PF07715"/>
    </source>
</evidence>
<keyword evidence="4 7" id="KW-0812">Transmembrane</keyword>
<dbReference type="Pfam" id="PF13715">
    <property type="entry name" value="CarbopepD_reg_2"/>
    <property type="match status" value="1"/>
</dbReference>
<keyword evidence="6 7" id="KW-0998">Cell outer membrane</keyword>
<keyword evidence="2 7" id="KW-0813">Transport</keyword>
<dbReference type="NCBIfam" id="TIGR04056">
    <property type="entry name" value="OMP_RagA_SusC"/>
    <property type="match status" value="1"/>
</dbReference>
<keyword evidence="11" id="KW-1185">Reference proteome</keyword>
<dbReference type="EMBL" id="QQWG01000018">
    <property type="protein sequence ID" value="RRG19635.1"/>
    <property type="molecule type" value="Genomic_DNA"/>
</dbReference>
<keyword evidence="5 7" id="KW-0472">Membrane</keyword>
<comment type="caution">
    <text evidence="10">The sequence shown here is derived from an EMBL/GenBank/DDBJ whole genome shotgun (WGS) entry which is preliminary data.</text>
</comment>
<gene>
    <name evidence="10" type="ORF">DWB61_14680</name>
</gene>
<dbReference type="InterPro" id="IPR023996">
    <property type="entry name" value="TonB-dep_OMP_SusC/RagA"/>
</dbReference>
<dbReference type="AlphaFoldDB" id="A0A425XXZ6"/>
<evidence type="ECO:0000256" key="4">
    <source>
        <dbReference type="ARBA" id="ARBA00022692"/>
    </source>
</evidence>
<dbReference type="SUPFAM" id="SSF49464">
    <property type="entry name" value="Carboxypeptidase regulatory domain-like"/>
    <property type="match status" value="1"/>
</dbReference>
<dbReference type="Gene3D" id="2.40.170.20">
    <property type="entry name" value="TonB-dependent receptor, beta-barrel domain"/>
    <property type="match status" value="1"/>
</dbReference>
<dbReference type="GO" id="GO:0009279">
    <property type="term" value="C:cell outer membrane"/>
    <property type="evidence" value="ECO:0007669"/>
    <property type="project" value="UniProtKB-SubCell"/>
</dbReference>
<dbReference type="Pfam" id="PF07715">
    <property type="entry name" value="Plug"/>
    <property type="match status" value="1"/>
</dbReference>
<evidence type="ECO:0000256" key="1">
    <source>
        <dbReference type="ARBA" id="ARBA00004571"/>
    </source>
</evidence>
<dbReference type="RefSeq" id="WP_125031642.1">
    <property type="nucleotide sequence ID" value="NZ_JAPXVP010000015.1"/>
</dbReference>
<dbReference type="InterPro" id="IPR037066">
    <property type="entry name" value="Plug_dom_sf"/>
</dbReference>
<evidence type="ECO:0000313" key="10">
    <source>
        <dbReference type="EMBL" id="RRG19635.1"/>
    </source>
</evidence>
<comment type="similarity">
    <text evidence="7">Belongs to the TonB-dependent receptor family.</text>
</comment>
<sequence length="1053" mass="115763">MKKNLFSMLVLCLIGLQSVLAQSREISGIVTSADDGLSIPGVSVIIKGTTIGTTTDFDGKYTISVEEEGQILVFSFVGMKTTELPANTDVINLVMESESIGMDEVMVVAFGTAKKESFTGSAGVVGAEKLEERTLSSVTQALEGSTTGVQVAAASGQPGSAPEIRIRGFGSLNGSSDPLYIVDGAQFEGSIANISPDDIQSMTILKDASSTALYGSRASNGVVMITTKRGKKSNGKVKIDFKAVGGVVSQAIPYYETVGAKDYYELQFESYKNSLINGKSKMSLEDAAAKASSEIYSKLKYNPFDVANDQIVGTDGKINPNANVIAKDLNWYEPLEQTGYRQNYNLSASGGGEKHDFFFSLGYLDESGYIKNSDYERLTARMNVNATPKTWLKLGTNLSTTLVKKGLASTSDSNTGYSNPFNFARYMGPIYPVYQLDPTSGDYILDADGNKQYDLGGGYSTLGINSRPSAANNGRHIIAEMDYNYNQTKTNSVSNRSYAEFTILEGLKVSTNVGLDIQNFTDKEFENDIVGDGAPTGRYNETRYTRTVVNWNQLINYNTTIGEDHNIEVLLGHESFDRNYSSMYGMKTQLTVKGINEFDNFVTPTSLSGSSSDKNTEGYFGRLKYNFQNKYYFEGSYRRDGSSVFDKDVRWGGFFSAGATWRMDQEDFIKNITWIDQLKLRASYGEVGNDNMNDYYASQALYSYNPNAGESGLVWSTIGNPLLTWESSNSYDLAVEFTVLDNKVHGSLEYYKKTSEDLLYSQPLPTSLGLSSQPRNIASLYNEGFELGLGATIVDSNDFKWDIDIQASTIKNEITEIPSPFINGSKRWAKGHSIYDYYLYDYAGVDAQTGAAQYYVLADNGKGKNVRTYDENGEAILTTNELNSEKGYTGNSSIPDVFGSVSNTVRYKGFQLGVMFTYSIGGEILDYNYASLMNQGDYGRALHVDQKNAWKKPGDIASSPRLENGNTHLNPTSDRWLTDASYLSLKNVNLSYTFNQQSIKDFGITALKVFASGENLFMLTKRKGMNPQQAFSGTTSNVYLPSRVVSFGVNVSF</sequence>
<name>A0A425XXZ6_9BACT</name>
<dbReference type="OrthoDB" id="9768177at2"/>
<feature type="signal peptide" evidence="8">
    <location>
        <begin position="1"/>
        <end position="21"/>
    </location>
</feature>
<keyword evidence="8" id="KW-0732">Signal</keyword>
<evidence type="ECO:0000256" key="6">
    <source>
        <dbReference type="ARBA" id="ARBA00023237"/>
    </source>
</evidence>
<evidence type="ECO:0000256" key="8">
    <source>
        <dbReference type="SAM" id="SignalP"/>
    </source>
</evidence>
<dbReference type="PROSITE" id="PS52016">
    <property type="entry name" value="TONB_DEPENDENT_REC_3"/>
    <property type="match status" value="1"/>
</dbReference>
<dbReference type="InterPro" id="IPR023997">
    <property type="entry name" value="TonB-dep_OMP_SusC/RagA_CS"/>
</dbReference>
<dbReference type="NCBIfam" id="TIGR04057">
    <property type="entry name" value="SusC_RagA_signa"/>
    <property type="match status" value="1"/>
</dbReference>
<dbReference type="InterPro" id="IPR039426">
    <property type="entry name" value="TonB-dep_rcpt-like"/>
</dbReference>